<keyword evidence="2 4" id="KW-0863">Zinc-finger</keyword>
<gene>
    <name evidence="9" type="primary">LOC100904730</name>
</gene>
<proteinExistence type="predicted"/>
<protein>
    <submittedName>
        <fullName evidence="9">E3 ubiquitin-protein ligase TRAIP</fullName>
    </submittedName>
</protein>
<name>A0AAJ7PAQ6_9ACAR</name>
<dbReference type="GeneID" id="100904730"/>
<dbReference type="PANTHER" id="PTHR46569:SF1">
    <property type="entry name" value="E3 UBIQUITIN-PROTEIN LIGASE RFWD3-RELATED"/>
    <property type="match status" value="1"/>
</dbReference>
<dbReference type="KEGG" id="goe:100904730"/>
<dbReference type="GO" id="GO:0008270">
    <property type="term" value="F:zinc ion binding"/>
    <property type="evidence" value="ECO:0007669"/>
    <property type="project" value="UniProtKB-KW"/>
</dbReference>
<dbReference type="SMART" id="SM00184">
    <property type="entry name" value="RING"/>
    <property type="match status" value="1"/>
</dbReference>
<dbReference type="InterPro" id="IPR013083">
    <property type="entry name" value="Znf_RING/FYVE/PHD"/>
</dbReference>
<feature type="coiled-coil region" evidence="5">
    <location>
        <begin position="215"/>
        <end position="256"/>
    </location>
</feature>
<dbReference type="AlphaFoldDB" id="A0AAJ7PAQ6"/>
<dbReference type="GO" id="GO:0005634">
    <property type="term" value="C:nucleus"/>
    <property type="evidence" value="ECO:0007669"/>
    <property type="project" value="TreeGrafter"/>
</dbReference>
<dbReference type="Proteomes" id="UP000694867">
    <property type="component" value="Unplaced"/>
</dbReference>
<feature type="region of interest" description="Disordered" evidence="6">
    <location>
        <begin position="258"/>
        <end position="301"/>
    </location>
</feature>
<keyword evidence="1" id="KW-0479">Metal-binding</keyword>
<reference evidence="9" key="1">
    <citation type="submission" date="2025-08" db="UniProtKB">
        <authorList>
            <consortium name="RefSeq"/>
        </authorList>
    </citation>
    <scope>IDENTIFICATION</scope>
</reference>
<feature type="region of interest" description="Disordered" evidence="6">
    <location>
        <begin position="361"/>
        <end position="386"/>
    </location>
</feature>
<keyword evidence="3" id="KW-0862">Zinc</keyword>
<keyword evidence="5" id="KW-0175">Coiled coil</keyword>
<evidence type="ECO:0000256" key="3">
    <source>
        <dbReference type="ARBA" id="ARBA00022833"/>
    </source>
</evidence>
<keyword evidence="8" id="KW-1185">Reference proteome</keyword>
<dbReference type="Pfam" id="PF13639">
    <property type="entry name" value="zf-RING_2"/>
    <property type="match status" value="1"/>
</dbReference>
<evidence type="ECO:0000256" key="2">
    <source>
        <dbReference type="ARBA" id="ARBA00022771"/>
    </source>
</evidence>
<dbReference type="GO" id="GO:0090734">
    <property type="term" value="C:site of DNA damage"/>
    <property type="evidence" value="ECO:0007669"/>
    <property type="project" value="TreeGrafter"/>
</dbReference>
<evidence type="ECO:0000259" key="7">
    <source>
        <dbReference type="PROSITE" id="PS50089"/>
    </source>
</evidence>
<dbReference type="RefSeq" id="XP_018496888.1">
    <property type="nucleotide sequence ID" value="XM_018641372.1"/>
</dbReference>
<evidence type="ECO:0000256" key="4">
    <source>
        <dbReference type="PROSITE-ProRule" id="PRU00175"/>
    </source>
</evidence>
<dbReference type="PROSITE" id="PS50089">
    <property type="entry name" value="ZF_RING_2"/>
    <property type="match status" value="1"/>
</dbReference>
<evidence type="ECO:0000256" key="5">
    <source>
        <dbReference type="SAM" id="Coils"/>
    </source>
</evidence>
<evidence type="ECO:0000313" key="8">
    <source>
        <dbReference type="Proteomes" id="UP000694867"/>
    </source>
</evidence>
<dbReference type="InterPro" id="IPR001841">
    <property type="entry name" value="Znf_RING"/>
</dbReference>
<dbReference type="PROSITE" id="PS01359">
    <property type="entry name" value="ZF_PHD_1"/>
    <property type="match status" value="1"/>
</dbReference>
<dbReference type="SUPFAM" id="SSF57850">
    <property type="entry name" value="RING/U-box"/>
    <property type="match status" value="1"/>
</dbReference>
<dbReference type="PANTHER" id="PTHR46569">
    <property type="entry name" value="E3 UBIQUITIN-PROTEIN LIGASE TRAIP"/>
    <property type="match status" value="1"/>
</dbReference>
<dbReference type="GO" id="GO:0061630">
    <property type="term" value="F:ubiquitin protein ligase activity"/>
    <property type="evidence" value="ECO:0007669"/>
    <property type="project" value="TreeGrafter"/>
</dbReference>
<dbReference type="InterPro" id="IPR019786">
    <property type="entry name" value="Zinc_finger_PHD-type_CS"/>
</dbReference>
<dbReference type="GO" id="GO:0031297">
    <property type="term" value="P:replication fork processing"/>
    <property type="evidence" value="ECO:0007669"/>
    <property type="project" value="TreeGrafter"/>
</dbReference>
<evidence type="ECO:0000256" key="6">
    <source>
        <dbReference type="SAM" id="MobiDB-lite"/>
    </source>
</evidence>
<evidence type="ECO:0000256" key="1">
    <source>
        <dbReference type="ARBA" id="ARBA00022723"/>
    </source>
</evidence>
<organism evidence="8 9">
    <name type="scientific">Galendromus occidentalis</name>
    <name type="common">western predatory mite</name>
    <dbReference type="NCBI Taxonomy" id="34638"/>
    <lineage>
        <taxon>Eukaryota</taxon>
        <taxon>Metazoa</taxon>
        <taxon>Ecdysozoa</taxon>
        <taxon>Arthropoda</taxon>
        <taxon>Chelicerata</taxon>
        <taxon>Arachnida</taxon>
        <taxon>Acari</taxon>
        <taxon>Parasitiformes</taxon>
        <taxon>Mesostigmata</taxon>
        <taxon>Gamasina</taxon>
        <taxon>Phytoseioidea</taxon>
        <taxon>Phytoseiidae</taxon>
        <taxon>Typhlodrominae</taxon>
        <taxon>Galendromus</taxon>
    </lineage>
</organism>
<dbReference type="CTD" id="37083"/>
<evidence type="ECO:0000313" key="9">
    <source>
        <dbReference type="RefSeq" id="XP_018496888.1"/>
    </source>
</evidence>
<dbReference type="GO" id="GO:0016567">
    <property type="term" value="P:protein ubiquitination"/>
    <property type="evidence" value="ECO:0007669"/>
    <property type="project" value="TreeGrafter"/>
</dbReference>
<sequence>MRCQCIICTDDFDHSADIACLPCGHTFHQSCLDQWLKNSFTCPTCRCRVKVRDVRRVFLTSLDSTICDASQLGKDLSETTVKNLELRQKIAELEEKHRKLKALFEKSETSATTAKSKYHAAAKKVESLQGTVKLMKSTLEENVTLKETITKLQDTIEKSRHMKQVLNGTEKDVEDLLKLYGPSSASVRQIAIYCVSLKRELELAKNEVRHSRDVINSASRRRINLENELSSTNKELADATAEATKYREQCFKLTERLENLPERQGSSGSSGMRRCSGEAEADPEKRVKRTKSFVPSPPVLKARTNSTKIHGEAVKISMTKALPGYTKMKITPALRKPENPSRTTTDDELVLKLMKNKLRTTDKDSIQRKGYNGLGGHSSHIQTSKR</sequence>
<accession>A0AAJ7PAQ6</accession>
<feature type="domain" description="RING-type" evidence="7">
    <location>
        <begin position="5"/>
        <end position="46"/>
    </location>
</feature>
<dbReference type="InterPro" id="IPR052639">
    <property type="entry name" value="TRAIP_ubiq-protein_ligase"/>
</dbReference>
<dbReference type="Gene3D" id="3.30.40.10">
    <property type="entry name" value="Zinc/RING finger domain, C3HC4 (zinc finger)"/>
    <property type="match status" value="1"/>
</dbReference>
<feature type="coiled-coil region" evidence="5">
    <location>
        <begin position="76"/>
        <end position="110"/>
    </location>
</feature>